<dbReference type="AlphaFoldDB" id="A0A914ZXB6"/>
<dbReference type="WBParaSite" id="PgE019_g001_t10">
    <property type="protein sequence ID" value="PgE019_g001_t10"/>
    <property type="gene ID" value="PgE019_g001"/>
</dbReference>
<proteinExistence type="predicted"/>
<dbReference type="WBParaSite" id="PgE019_g001_t11">
    <property type="protein sequence ID" value="PgE019_g001_t11"/>
    <property type="gene ID" value="PgE019_g001"/>
</dbReference>
<accession>A0A914ZXB6</accession>
<name>A0A914ZXB6_PARUN</name>
<protein>
    <submittedName>
        <fullName evidence="2 3">Uncharacterized protein</fullName>
    </submittedName>
</protein>
<sequence length="168" mass="19503">MHNLRFIYTDAVGNKIFRIRSFSNTVTDYDSTKYSVGHFFASHRRKYSTAMFPSIEENFSALGKTISSEKSHSVPIFSTSTHSTGIFQLSQNDLRPHYRLSICIRCILKVHATFTSLNQQSAEIGFRSRRTAQFAWLYHFCLHFQSSVKRRLQMTFSDMCNNSRDFAT</sequence>
<keyword evidence="1" id="KW-1185">Reference proteome</keyword>
<reference evidence="2 3" key="1">
    <citation type="submission" date="2022-11" db="UniProtKB">
        <authorList>
            <consortium name="WormBaseParasite"/>
        </authorList>
    </citation>
    <scope>IDENTIFICATION</scope>
</reference>
<evidence type="ECO:0000313" key="2">
    <source>
        <dbReference type="WBParaSite" id="PgE019_g001_t10"/>
    </source>
</evidence>
<dbReference type="Proteomes" id="UP000887569">
    <property type="component" value="Unplaced"/>
</dbReference>
<evidence type="ECO:0000313" key="1">
    <source>
        <dbReference type="Proteomes" id="UP000887569"/>
    </source>
</evidence>
<organism evidence="1 3">
    <name type="scientific">Parascaris univalens</name>
    <name type="common">Nematode worm</name>
    <dbReference type="NCBI Taxonomy" id="6257"/>
    <lineage>
        <taxon>Eukaryota</taxon>
        <taxon>Metazoa</taxon>
        <taxon>Ecdysozoa</taxon>
        <taxon>Nematoda</taxon>
        <taxon>Chromadorea</taxon>
        <taxon>Rhabditida</taxon>
        <taxon>Spirurina</taxon>
        <taxon>Ascaridomorpha</taxon>
        <taxon>Ascaridoidea</taxon>
        <taxon>Ascarididae</taxon>
        <taxon>Parascaris</taxon>
    </lineage>
</organism>
<evidence type="ECO:0000313" key="3">
    <source>
        <dbReference type="WBParaSite" id="PgE019_g001_t11"/>
    </source>
</evidence>